<dbReference type="AlphaFoldDB" id="A0A444IUA8"/>
<comment type="caution">
    <text evidence="1">The sequence shown here is derived from an EMBL/GenBank/DDBJ whole genome shotgun (WGS) entry which is preliminary data.</text>
</comment>
<protein>
    <submittedName>
        <fullName evidence="1">Uncharacterized protein</fullName>
    </submittedName>
</protein>
<dbReference type="EMBL" id="MTKO01000095">
    <property type="protein sequence ID" value="RWX44403.1"/>
    <property type="molecule type" value="Genomic_DNA"/>
</dbReference>
<reference evidence="1 2" key="1">
    <citation type="submission" date="2017-01" db="EMBL/GenBank/DDBJ databases">
        <title>The cable genome- insights into the physiology and evolution of filamentous bacteria capable of sulfide oxidation via long distance electron transfer.</title>
        <authorList>
            <person name="Schreiber L."/>
            <person name="Bjerg J.T."/>
            <person name="Boggild A."/>
            <person name="Van De Vossenberg J."/>
            <person name="Meysman F."/>
            <person name="Nielsen L.P."/>
            <person name="Schramm A."/>
            <person name="Kjeldsen K.U."/>
        </authorList>
    </citation>
    <scope>NUCLEOTIDE SEQUENCE [LARGE SCALE GENOMIC DNA]</scope>
    <source>
        <strain evidence="1">MCF</strain>
    </source>
</reference>
<proteinExistence type="predicted"/>
<evidence type="ECO:0000313" key="1">
    <source>
        <dbReference type="EMBL" id="RWX44403.1"/>
    </source>
</evidence>
<accession>A0A444IUA8</accession>
<organism evidence="1 2">
    <name type="scientific">Candidatus Electrothrix aarhusensis</name>
    <dbReference type="NCBI Taxonomy" id="1859131"/>
    <lineage>
        <taxon>Bacteria</taxon>
        <taxon>Pseudomonadati</taxon>
        <taxon>Thermodesulfobacteriota</taxon>
        <taxon>Desulfobulbia</taxon>
        <taxon>Desulfobulbales</taxon>
        <taxon>Desulfobulbaceae</taxon>
        <taxon>Candidatus Electrothrix</taxon>
    </lineage>
</organism>
<name>A0A444IUA8_9BACT</name>
<sequence length="117" mass="12887">MASIFGIIEVKTLFDKGGMLMVAGKDDGLGQPVPAFHRMPMLHKVLEHLIHRVLVKEPVIDGRCIDLVRESVRLPIITPVQLFPLGLFLSTEQIIVNTDRESAYPPGPPGAAPRSRL</sequence>
<evidence type="ECO:0000313" key="2">
    <source>
        <dbReference type="Proteomes" id="UP000287853"/>
    </source>
</evidence>
<gene>
    <name evidence="1" type="ORF">H206_02121</name>
</gene>
<keyword evidence="2" id="KW-1185">Reference proteome</keyword>
<dbReference type="Proteomes" id="UP000287853">
    <property type="component" value="Unassembled WGS sequence"/>
</dbReference>